<dbReference type="InterPro" id="IPR051159">
    <property type="entry name" value="Hexapeptide_acetyltransf"/>
</dbReference>
<dbReference type="SUPFAM" id="SSF51161">
    <property type="entry name" value="Trimeric LpxA-like enzymes"/>
    <property type="match status" value="2"/>
</dbReference>
<dbReference type="InterPro" id="IPR011004">
    <property type="entry name" value="Trimer_LpxA-like_sf"/>
</dbReference>
<evidence type="ECO:0000313" key="2">
    <source>
        <dbReference type="Proteomes" id="UP001059380"/>
    </source>
</evidence>
<reference evidence="1" key="1">
    <citation type="submission" date="2021-04" db="EMBL/GenBank/DDBJ databases">
        <title>Phylogenetic analysis of Acidobacteriaceae.</title>
        <authorList>
            <person name="Qiu L."/>
            <person name="Zhang Q."/>
        </authorList>
    </citation>
    <scope>NUCLEOTIDE SEQUENCE</scope>
    <source>
        <strain evidence="1">DSM 25168</strain>
    </source>
</reference>
<dbReference type="PANTHER" id="PTHR23416">
    <property type="entry name" value="SIALIC ACID SYNTHASE-RELATED"/>
    <property type="match status" value="1"/>
</dbReference>
<accession>A0A9J7BTE2</accession>
<protein>
    <submittedName>
        <fullName evidence="1">Acyltransferase</fullName>
    </submittedName>
</protein>
<keyword evidence="1" id="KW-0808">Transferase</keyword>
<sequence length="200" mass="21786">MKSFLKSVARGLLYHPRGVRIGRTSKVRRPWWILNPSRITIGESTRIGSYATLYALDTYAGVPWDGKIRIGDDVYIGRWAQMHSVGLIEIGDGSVLSEYVFLTDDSHGFDPAGPPIMKQPLSSKGPVKLGKRCFLGVGATVMPGVTLGDHCIVGARSVVTRSFPAYSVIAGNPARLIKTYDPAIGTWISAEKNELQQLKG</sequence>
<dbReference type="KEGG" id="orp:MOP44_09370"/>
<evidence type="ECO:0000313" key="1">
    <source>
        <dbReference type="EMBL" id="UWZ86140.1"/>
    </source>
</evidence>
<dbReference type="GO" id="GO:0016746">
    <property type="term" value="F:acyltransferase activity"/>
    <property type="evidence" value="ECO:0007669"/>
    <property type="project" value="UniProtKB-KW"/>
</dbReference>
<dbReference type="Proteomes" id="UP001059380">
    <property type="component" value="Chromosome"/>
</dbReference>
<name>A0A9J7BTE2_9BACT</name>
<proteinExistence type="predicted"/>
<dbReference type="Gene3D" id="2.160.10.10">
    <property type="entry name" value="Hexapeptide repeat proteins"/>
    <property type="match status" value="1"/>
</dbReference>
<dbReference type="RefSeq" id="WP_260795784.1">
    <property type="nucleotide sequence ID" value="NZ_CP093313.1"/>
</dbReference>
<keyword evidence="2" id="KW-1185">Reference proteome</keyword>
<dbReference type="InterPro" id="IPR001451">
    <property type="entry name" value="Hexapep"/>
</dbReference>
<dbReference type="CDD" id="cd04647">
    <property type="entry name" value="LbH_MAT_like"/>
    <property type="match status" value="1"/>
</dbReference>
<keyword evidence="1" id="KW-0012">Acyltransferase</keyword>
<organism evidence="1 2">
    <name type="scientific">Occallatibacter riparius</name>
    <dbReference type="NCBI Taxonomy" id="1002689"/>
    <lineage>
        <taxon>Bacteria</taxon>
        <taxon>Pseudomonadati</taxon>
        <taxon>Acidobacteriota</taxon>
        <taxon>Terriglobia</taxon>
        <taxon>Terriglobales</taxon>
        <taxon>Acidobacteriaceae</taxon>
        <taxon>Occallatibacter</taxon>
    </lineage>
</organism>
<dbReference type="AlphaFoldDB" id="A0A9J7BTE2"/>
<dbReference type="Pfam" id="PF14602">
    <property type="entry name" value="Hexapep_2"/>
    <property type="match status" value="1"/>
</dbReference>
<dbReference type="EMBL" id="CP093313">
    <property type="protein sequence ID" value="UWZ86140.1"/>
    <property type="molecule type" value="Genomic_DNA"/>
</dbReference>
<gene>
    <name evidence="1" type="ORF">MOP44_09370</name>
</gene>